<protein>
    <recommendedName>
        <fullName evidence="8">Hydrogenase maturation factor HypB</fullName>
    </recommendedName>
</protein>
<reference evidence="10 11" key="1">
    <citation type="submission" date="2018-06" db="EMBL/GenBank/DDBJ databases">
        <authorList>
            <consortium name="Pathogen Informatics"/>
            <person name="Doyle S."/>
        </authorList>
    </citation>
    <scope>NUCLEOTIDE SEQUENCE [LARGE SCALE GENOMIC DNA]</scope>
    <source>
        <strain evidence="10 11">NCTC11370</strain>
    </source>
</reference>
<keyword evidence="5" id="KW-0378">Hydrolase</keyword>
<accession>A0A377GBQ2</accession>
<evidence type="ECO:0000256" key="3">
    <source>
        <dbReference type="ARBA" id="ARBA00022723"/>
    </source>
</evidence>
<name>A0A377GBQ2_9GAMM</name>
<evidence type="ECO:0000313" key="10">
    <source>
        <dbReference type="EMBL" id="STO22243.1"/>
    </source>
</evidence>
<dbReference type="GO" id="GO:0003924">
    <property type="term" value="F:GTPase activity"/>
    <property type="evidence" value="ECO:0007669"/>
    <property type="project" value="InterPro"/>
</dbReference>
<keyword evidence="11" id="KW-1185">Reference proteome</keyword>
<keyword evidence="6" id="KW-0862">Zinc</keyword>
<dbReference type="Gene3D" id="3.40.50.300">
    <property type="entry name" value="P-loop containing nucleotide triphosphate hydrolases"/>
    <property type="match status" value="1"/>
</dbReference>
<dbReference type="PIRSF" id="PIRSF005624">
    <property type="entry name" value="Ni-bind_GTPase"/>
    <property type="match status" value="1"/>
</dbReference>
<evidence type="ECO:0000256" key="6">
    <source>
        <dbReference type="ARBA" id="ARBA00022833"/>
    </source>
</evidence>
<dbReference type="EMBL" id="UGGT01000001">
    <property type="protein sequence ID" value="STO22243.1"/>
    <property type="molecule type" value="Genomic_DNA"/>
</dbReference>
<feature type="domain" description="CobW/HypB/UreG nucleotide-binding" evidence="9">
    <location>
        <begin position="64"/>
        <end position="223"/>
    </location>
</feature>
<dbReference type="InterPro" id="IPR004392">
    <property type="entry name" value="Hyd_mat_HypB"/>
</dbReference>
<evidence type="ECO:0000256" key="7">
    <source>
        <dbReference type="ARBA" id="ARBA00023134"/>
    </source>
</evidence>
<dbReference type="GO" id="GO:0016151">
    <property type="term" value="F:nickel cation binding"/>
    <property type="evidence" value="ECO:0007669"/>
    <property type="project" value="InterPro"/>
</dbReference>
<dbReference type="Proteomes" id="UP000254554">
    <property type="component" value="Unassembled WGS sequence"/>
</dbReference>
<dbReference type="AlphaFoldDB" id="A0A377GBQ2"/>
<gene>
    <name evidence="10" type="primary">hypB</name>
    <name evidence="10" type="ORF">NCTC11370_02329</name>
</gene>
<dbReference type="CDD" id="cd05390">
    <property type="entry name" value="HypB"/>
    <property type="match status" value="1"/>
</dbReference>
<dbReference type="OrthoDB" id="9802035at2"/>
<dbReference type="STRING" id="1094715.GCA_000236165_02173"/>
<dbReference type="RefSeq" id="WP_010654353.1">
    <property type="nucleotide sequence ID" value="NZ_JAPHOO010000001.1"/>
</dbReference>
<keyword evidence="2" id="KW-0533">Nickel</keyword>
<evidence type="ECO:0000259" key="9">
    <source>
        <dbReference type="Pfam" id="PF02492"/>
    </source>
</evidence>
<evidence type="ECO:0000256" key="2">
    <source>
        <dbReference type="ARBA" id="ARBA00022596"/>
    </source>
</evidence>
<dbReference type="GO" id="GO:0005525">
    <property type="term" value="F:GTP binding"/>
    <property type="evidence" value="ECO:0007669"/>
    <property type="project" value="UniProtKB-KW"/>
</dbReference>
<dbReference type="NCBIfam" id="TIGR00073">
    <property type="entry name" value="hypB"/>
    <property type="match status" value="1"/>
</dbReference>
<dbReference type="PANTHER" id="PTHR30134:SF2">
    <property type="entry name" value="HYDROGENASE MATURATION FACTOR HYPB"/>
    <property type="match status" value="1"/>
</dbReference>
<evidence type="ECO:0000256" key="8">
    <source>
        <dbReference type="ARBA" id="ARBA00035238"/>
    </source>
</evidence>
<dbReference type="GO" id="GO:0051604">
    <property type="term" value="P:protein maturation"/>
    <property type="evidence" value="ECO:0007669"/>
    <property type="project" value="InterPro"/>
</dbReference>
<dbReference type="InterPro" id="IPR027417">
    <property type="entry name" value="P-loop_NTPase"/>
</dbReference>
<sequence length="251" mass="28110">MCGICGCTEEQNEMHHHEHHTHGSMSHHDDEHLIHVEQSILAQNQQFALNNKQYLIKKNILALNLMSSPGSGKTTLLAKTIEDLKTELESAVLVGDQQTDYDAKLIKASGGNALQINTGKTCHLDAHRVSHALENIPLKENSLLFIENVGNLVCPALFDLGEQFKVVILSVAEGENKPLKYPDMFRCADLLLITKMDLLPYVNFNLDKCIEYARQIKPTIEILTLSAMSGDGLLNWYGWLRQKLLDTRGNP</sequence>
<keyword evidence="7" id="KW-0342">GTP-binding</keyword>
<dbReference type="PANTHER" id="PTHR30134">
    <property type="entry name" value="HYDROGENASE PROTEIN ASSEMBLY PROTEIN, NICKEL CHAPERONE"/>
    <property type="match status" value="1"/>
</dbReference>
<organism evidence="10 11">
    <name type="scientific">Fluoribacter dumoffii</name>
    <dbReference type="NCBI Taxonomy" id="463"/>
    <lineage>
        <taxon>Bacteria</taxon>
        <taxon>Pseudomonadati</taxon>
        <taxon>Pseudomonadota</taxon>
        <taxon>Gammaproteobacteria</taxon>
        <taxon>Legionellales</taxon>
        <taxon>Legionellaceae</taxon>
        <taxon>Fluoribacter</taxon>
    </lineage>
</organism>
<keyword evidence="4" id="KW-0547">Nucleotide-binding</keyword>
<comment type="similarity">
    <text evidence="1">Belongs to the SIMIBI class G3E GTPase family. HypB/HupM subfamily.</text>
</comment>
<proteinExistence type="inferred from homology"/>
<evidence type="ECO:0000256" key="5">
    <source>
        <dbReference type="ARBA" id="ARBA00022801"/>
    </source>
</evidence>
<evidence type="ECO:0000256" key="1">
    <source>
        <dbReference type="ARBA" id="ARBA00006211"/>
    </source>
</evidence>
<evidence type="ECO:0000256" key="4">
    <source>
        <dbReference type="ARBA" id="ARBA00022741"/>
    </source>
</evidence>
<dbReference type="InterPro" id="IPR003495">
    <property type="entry name" value="CobW/HypB/UreG_nucleotide-bd"/>
</dbReference>
<dbReference type="GO" id="GO:0008270">
    <property type="term" value="F:zinc ion binding"/>
    <property type="evidence" value="ECO:0007669"/>
    <property type="project" value="TreeGrafter"/>
</dbReference>
<dbReference type="GeneID" id="93293098"/>
<evidence type="ECO:0000313" key="11">
    <source>
        <dbReference type="Proteomes" id="UP000254554"/>
    </source>
</evidence>
<keyword evidence="3" id="KW-0479">Metal-binding</keyword>
<dbReference type="Pfam" id="PF02492">
    <property type="entry name" value="cobW"/>
    <property type="match status" value="1"/>
</dbReference>
<dbReference type="SUPFAM" id="SSF52540">
    <property type="entry name" value="P-loop containing nucleoside triphosphate hydrolases"/>
    <property type="match status" value="1"/>
</dbReference>